<evidence type="ECO:0000313" key="4">
    <source>
        <dbReference type="EMBL" id="ODM94451.1"/>
    </source>
</evidence>
<feature type="signal peptide" evidence="3">
    <location>
        <begin position="1"/>
        <end position="29"/>
    </location>
</feature>
<sequence>MAHDEKYTMLIVPFALLLVLGSLPQNALGLKCYTCETEKCSDTEIKECDSTETVCMGMEFILGPPLSDFAPKDTPLPKGRGCFSAAMASCVGNTDNKCYPLPDVRDSCKGIIEVVIKPALDGIPNLPPGLASQVISTLDGKVCACTTDLCNNEIKEQPAVVTPTPSSGTVVYENLKFHQWIVTFLLAILYSQA</sequence>
<name>A0A1D2MNM0_ORCCI</name>
<evidence type="ECO:0000256" key="1">
    <source>
        <dbReference type="ARBA" id="ARBA00022729"/>
    </source>
</evidence>
<accession>A0A1D2MNM0</accession>
<proteinExistence type="predicted"/>
<dbReference type="PANTHER" id="PTHR10036">
    <property type="entry name" value="CD59 GLYCOPROTEIN"/>
    <property type="match status" value="1"/>
</dbReference>
<gene>
    <name evidence="4" type="ORF">Ocin01_12227</name>
</gene>
<evidence type="ECO:0000256" key="2">
    <source>
        <dbReference type="ARBA" id="ARBA00023157"/>
    </source>
</evidence>
<dbReference type="Proteomes" id="UP000094527">
    <property type="component" value="Unassembled WGS sequence"/>
</dbReference>
<dbReference type="EMBL" id="LJIJ01000803">
    <property type="protein sequence ID" value="ODM94451.1"/>
    <property type="molecule type" value="Genomic_DNA"/>
</dbReference>
<reference evidence="4 5" key="1">
    <citation type="journal article" date="2016" name="Genome Biol. Evol.">
        <title>Gene Family Evolution Reflects Adaptation to Soil Environmental Stressors in the Genome of the Collembolan Orchesella cincta.</title>
        <authorList>
            <person name="Faddeeva-Vakhrusheva A."/>
            <person name="Derks M.F."/>
            <person name="Anvar S.Y."/>
            <person name="Agamennone V."/>
            <person name="Suring W."/>
            <person name="Smit S."/>
            <person name="van Straalen N.M."/>
            <person name="Roelofs D."/>
        </authorList>
    </citation>
    <scope>NUCLEOTIDE SEQUENCE [LARGE SCALE GENOMIC DNA]</scope>
    <source>
        <tissue evidence="4">Mixed pool</tissue>
    </source>
</reference>
<keyword evidence="5" id="KW-1185">Reference proteome</keyword>
<protein>
    <submittedName>
        <fullName evidence="4">Uncharacterized protein</fullName>
    </submittedName>
</protein>
<evidence type="ECO:0000313" key="5">
    <source>
        <dbReference type="Proteomes" id="UP000094527"/>
    </source>
</evidence>
<dbReference type="AlphaFoldDB" id="A0A1D2MNM0"/>
<keyword evidence="1 3" id="KW-0732">Signal</keyword>
<dbReference type="PANTHER" id="PTHR10036:SF3">
    <property type="entry name" value="PROTEIN SLEEPLESS-RELATED"/>
    <property type="match status" value="1"/>
</dbReference>
<feature type="chain" id="PRO_5008904326" evidence="3">
    <location>
        <begin position="30"/>
        <end position="193"/>
    </location>
</feature>
<evidence type="ECO:0000256" key="3">
    <source>
        <dbReference type="SAM" id="SignalP"/>
    </source>
</evidence>
<organism evidence="4 5">
    <name type="scientific">Orchesella cincta</name>
    <name type="common">Springtail</name>
    <name type="synonym">Podura cincta</name>
    <dbReference type="NCBI Taxonomy" id="48709"/>
    <lineage>
        <taxon>Eukaryota</taxon>
        <taxon>Metazoa</taxon>
        <taxon>Ecdysozoa</taxon>
        <taxon>Arthropoda</taxon>
        <taxon>Hexapoda</taxon>
        <taxon>Collembola</taxon>
        <taxon>Entomobryomorpha</taxon>
        <taxon>Entomobryoidea</taxon>
        <taxon>Orchesellidae</taxon>
        <taxon>Orchesellinae</taxon>
        <taxon>Orchesella</taxon>
    </lineage>
</organism>
<keyword evidence="2" id="KW-1015">Disulfide bond</keyword>
<comment type="caution">
    <text evidence="4">The sequence shown here is derived from an EMBL/GenBank/DDBJ whole genome shotgun (WGS) entry which is preliminary data.</text>
</comment>